<feature type="active site" description="Proton acceptor" evidence="4">
    <location>
        <position position="313"/>
    </location>
</feature>
<dbReference type="InterPro" id="IPR001077">
    <property type="entry name" value="COMT_C"/>
</dbReference>
<reference evidence="7" key="1">
    <citation type="journal article" date="2023" name="Mol. Phylogenet. Evol.">
        <title>Genome-scale phylogeny and comparative genomics of the fungal order Sordariales.</title>
        <authorList>
            <person name="Hensen N."/>
            <person name="Bonometti L."/>
            <person name="Westerberg I."/>
            <person name="Brannstrom I.O."/>
            <person name="Guillou S."/>
            <person name="Cros-Aarteil S."/>
            <person name="Calhoun S."/>
            <person name="Haridas S."/>
            <person name="Kuo A."/>
            <person name="Mondo S."/>
            <person name="Pangilinan J."/>
            <person name="Riley R."/>
            <person name="LaButti K."/>
            <person name="Andreopoulos B."/>
            <person name="Lipzen A."/>
            <person name="Chen C."/>
            <person name="Yan M."/>
            <person name="Daum C."/>
            <person name="Ng V."/>
            <person name="Clum A."/>
            <person name="Steindorff A."/>
            <person name="Ohm R.A."/>
            <person name="Martin F."/>
            <person name="Silar P."/>
            <person name="Natvig D.O."/>
            <person name="Lalanne C."/>
            <person name="Gautier V."/>
            <person name="Ament-Velasquez S.L."/>
            <person name="Kruys A."/>
            <person name="Hutchinson M.I."/>
            <person name="Powell A.J."/>
            <person name="Barry K."/>
            <person name="Miller A.N."/>
            <person name="Grigoriev I.V."/>
            <person name="Debuchy R."/>
            <person name="Gladieux P."/>
            <person name="Hiltunen Thoren M."/>
            <person name="Johannesson H."/>
        </authorList>
    </citation>
    <scope>NUCLEOTIDE SEQUENCE</scope>
    <source>
        <strain evidence="7">PSN243</strain>
    </source>
</reference>
<evidence type="ECO:0000256" key="3">
    <source>
        <dbReference type="ARBA" id="ARBA00022691"/>
    </source>
</evidence>
<name>A0AAV9H4G8_9PEZI</name>
<organism evidence="7 8">
    <name type="scientific">Podospora aff. communis PSN243</name>
    <dbReference type="NCBI Taxonomy" id="3040156"/>
    <lineage>
        <taxon>Eukaryota</taxon>
        <taxon>Fungi</taxon>
        <taxon>Dikarya</taxon>
        <taxon>Ascomycota</taxon>
        <taxon>Pezizomycotina</taxon>
        <taxon>Sordariomycetes</taxon>
        <taxon>Sordariomycetidae</taxon>
        <taxon>Sordariales</taxon>
        <taxon>Podosporaceae</taxon>
        <taxon>Podospora</taxon>
    </lineage>
</organism>
<dbReference type="Pfam" id="PF00891">
    <property type="entry name" value="Methyltransf_2"/>
    <property type="match status" value="1"/>
</dbReference>
<dbReference type="GO" id="GO:0032259">
    <property type="term" value="P:methylation"/>
    <property type="evidence" value="ECO:0007669"/>
    <property type="project" value="UniProtKB-KW"/>
</dbReference>
<comment type="caution">
    <text evidence="7">The sequence shown here is derived from an EMBL/GenBank/DDBJ whole genome shotgun (WGS) entry which is preliminary data.</text>
</comment>
<evidence type="ECO:0000256" key="1">
    <source>
        <dbReference type="ARBA" id="ARBA00022603"/>
    </source>
</evidence>
<feature type="domain" description="O-methyltransferase dimerisation" evidence="6">
    <location>
        <begin position="54"/>
        <end position="127"/>
    </location>
</feature>
<dbReference type="SUPFAM" id="SSF53335">
    <property type="entry name" value="S-adenosyl-L-methionine-dependent methyltransferases"/>
    <property type="match status" value="1"/>
</dbReference>
<accession>A0AAV9H4G8</accession>
<dbReference type="PIRSF" id="PIRSF005739">
    <property type="entry name" value="O-mtase"/>
    <property type="match status" value="1"/>
</dbReference>
<keyword evidence="8" id="KW-1185">Reference proteome</keyword>
<evidence type="ECO:0000259" key="6">
    <source>
        <dbReference type="Pfam" id="PF08100"/>
    </source>
</evidence>
<evidence type="ECO:0000313" key="7">
    <source>
        <dbReference type="EMBL" id="KAK4453846.1"/>
    </source>
</evidence>
<gene>
    <name evidence="7" type="ORF">QBC34DRAFT_344112</name>
</gene>
<dbReference type="InterPro" id="IPR036388">
    <property type="entry name" value="WH-like_DNA-bd_sf"/>
</dbReference>
<protein>
    <submittedName>
        <fullName evidence="7">Sterigmatocystin 8-O-methyltransferase</fullName>
    </submittedName>
</protein>
<dbReference type="Gene3D" id="3.40.50.150">
    <property type="entry name" value="Vaccinia Virus protein VP39"/>
    <property type="match status" value="1"/>
</dbReference>
<keyword evidence="2" id="KW-0808">Transferase</keyword>
<sequence length="407" mass="44910">MEDTSSALKAAEALVEALQNTPNPTPAQHLEVLRLSNNVTTLLESPIDICTRIAETLTFSGALYTLIKTGAIEAVPSSGSISASELGAAVNIPTTAIERLMRMVLVNGIFTEPSPSTYTHNPLSQSFRLNALGGVVLISTDHNKGVATLPEYFKVHNPSDLFDLRKSPYSFAHGQEGKTYYEVLDADEEMRPVWNATLAALDKNMPIWGMFPWETLKEQVKKEPDRVFVVDIGGGRGQALKKLQEEIPGAFGGRLVLQDLEAVVGTLGEGDAPGIERMVYDAFGEQPVKSEFCPSGYERGVDAHVYFMWRFLHDFYGDVCVQFLKNTAKAMRPDSRLIVCNMLVPEQVEVYGPKEVYWVDLNLMLISGKEKTLSEFKEIFDAAGLELVKVYPSSVGATVQLEARLKR</sequence>
<dbReference type="InterPro" id="IPR029063">
    <property type="entry name" value="SAM-dependent_MTases_sf"/>
</dbReference>
<feature type="domain" description="O-methyltransferase C-terminal" evidence="5">
    <location>
        <begin position="168"/>
        <end position="385"/>
    </location>
</feature>
<dbReference type="GO" id="GO:0008171">
    <property type="term" value="F:O-methyltransferase activity"/>
    <property type="evidence" value="ECO:0007669"/>
    <property type="project" value="InterPro"/>
</dbReference>
<evidence type="ECO:0000256" key="2">
    <source>
        <dbReference type="ARBA" id="ARBA00022679"/>
    </source>
</evidence>
<dbReference type="PANTHER" id="PTHR43712">
    <property type="entry name" value="PUTATIVE (AFU_ORTHOLOGUE AFUA_4G14580)-RELATED"/>
    <property type="match status" value="1"/>
</dbReference>
<evidence type="ECO:0000313" key="8">
    <source>
        <dbReference type="Proteomes" id="UP001321760"/>
    </source>
</evidence>
<keyword evidence="1" id="KW-0489">Methyltransferase</keyword>
<dbReference type="SUPFAM" id="SSF46785">
    <property type="entry name" value="Winged helix' DNA-binding domain"/>
    <property type="match status" value="1"/>
</dbReference>
<dbReference type="InterPro" id="IPR016461">
    <property type="entry name" value="COMT-like"/>
</dbReference>
<reference evidence="7" key="2">
    <citation type="submission" date="2023-05" db="EMBL/GenBank/DDBJ databases">
        <authorList>
            <consortium name="Lawrence Berkeley National Laboratory"/>
            <person name="Steindorff A."/>
            <person name="Hensen N."/>
            <person name="Bonometti L."/>
            <person name="Westerberg I."/>
            <person name="Brannstrom I.O."/>
            <person name="Guillou S."/>
            <person name="Cros-Aarteil S."/>
            <person name="Calhoun S."/>
            <person name="Haridas S."/>
            <person name="Kuo A."/>
            <person name="Mondo S."/>
            <person name="Pangilinan J."/>
            <person name="Riley R."/>
            <person name="Labutti K."/>
            <person name="Andreopoulos B."/>
            <person name="Lipzen A."/>
            <person name="Chen C."/>
            <person name="Yanf M."/>
            <person name="Daum C."/>
            <person name="Ng V."/>
            <person name="Clum A."/>
            <person name="Ohm R."/>
            <person name="Martin F."/>
            <person name="Silar P."/>
            <person name="Natvig D."/>
            <person name="Lalanne C."/>
            <person name="Gautier V."/>
            <person name="Ament-Velasquez S.L."/>
            <person name="Kruys A."/>
            <person name="Hutchinson M.I."/>
            <person name="Powell A.J."/>
            <person name="Barry K."/>
            <person name="Miller A.N."/>
            <person name="Grigoriev I.V."/>
            <person name="Debuchy R."/>
            <person name="Gladieux P."/>
            <person name="Thoren M.H."/>
            <person name="Johannesson H."/>
        </authorList>
    </citation>
    <scope>NUCLEOTIDE SEQUENCE</scope>
    <source>
        <strain evidence="7">PSN243</strain>
    </source>
</reference>
<dbReference type="PANTHER" id="PTHR43712:SF11">
    <property type="entry name" value="O-METHYLTRANSFERASE (AFU_ORTHOLOGUE AFUA_2G17820)-RELATED"/>
    <property type="match status" value="1"/>
</dbReference>
<dbReference type="InterPro" id="IPR036390">
    <property type="entry name" value="WH_DNA-bd_sf"/>
</dbReference>
<dbReference type="PROSITE" id="PS51683">
    <property type="entry name" value="SAM_OMT_II"/>
    <property type="match status" value="1"/>
</dbReference>
<dbReference type="Pfam" id="PF08100">
    <property type="entry name" value="Dimerisation"/>
    <property type="match status" value="1"/>
</dbReference>
<keyword evidence="3" id="KW-0949">S-adenosyl-L-methionine</keyword>
<proteinExistence type="predicted"/>
<evidence type="ECO:0000259" key="5">
    <source>
        <dbReference type="Pfam" id="PF00891"/>
    </source>
</evidence>
<dbReference type="Gene3D" id="1.10.10.10">
    <property type="entry name" value="Winged helix-like DNA-binding domain superfamily/Winged helix DNA-binding domain"/>
    <property type="match status" value="1"/>
</dbReference>
<evidence type="ECO:0000256" key="4">
    <source>
        <dbReference type="PIRSR" id="PIRSR005739-1"/>
    </source>
</evidence>
<dbReference type="EMBL" id="MU865919">
    <property type="protein sequence ID" value="KAK4453846.1"/>
    <property type="molecule type" value="Genomic_DNA"/>
</dbReference>
<dbReference type="InterPro" id="IPR012967">
    <property type="entry name" value="COMT_dimerisation"/>
</dbReference>
<dbReference type="AlphaFoldDB" id="A0AAV9H4G8"/>
<dbReference type="Proteomes" id="UP001321760">
    <property type="component" value="Unassembled WGS sequence"/>
</dbReference>